<dbReference type="FunFam" id="3.10.20.370:FF:000001">
    <property type="entry name" value="Retrovirus-related Pol polyprotein from transposon 17.6-like protein"/>
    <property type="match status" value="2"/>
</dbReference>
<dbReference type="GO" id="GO:0004519">
    <property type="term" value="F:endonuclease activity"/>
    <property type="evidence" value="ECO:0007669"/>
    <property type="project" value="UniProtKB-KW"/>
</dbReference>
<feature type="domain" description="Reverse transcriptase" evidence="8">
    <location>
        <begin position="545"/>
        <end position="723"/>
    </location>
</feature>
<keyword evidence="5" id="KW-0255">Endonuclease</keyword>
<evidence type="ECO:0000259" key="8">
    <source>
        <dbReference type="PROSITE" id="PS50878"/>
    </source>
</evidence>
<dbReference type="Pfam" id="PF00078">
    <property type="entry name" value="RVT_1"/>
    <property type="match status" value="1"/>
</dbReference>
<dbReference type="EC" id="2.7.7.49" evidence="1"/>
<protein>
    <recommendedName>
        <fullName evidence="1">RNA-directed DNA polymerase</fullName>
        <ecNumber evidence="1">2.7.7.49</ecNumber>
    </recommendedName>
</protein>
<proteinExistence type="predicted"/>
<dbReference type="Gene3D" id="2.40.70.10">
    <property type="entry name" value="Acid Proteases"/>
    <property type="match status" value="1"/>
</dbReference>
<dbReference type="GO" id="GO:0042575">
    <property type="term" value="C:DNA polymerase complex"/>
    <property type="evidence" value="ECO:0007669"/>
    <property type="project" value="UniProtKB-ARBA"/>
</dbReference>
<reference evidence="10" key="1">
    <citation type="journal article" date="2014" name="Nat. Genet.">
        <title>Genome and transcriptome of the porcine whipworm Trichuris suis.</title>
        <authorList>
            <person name="Jex A.R."/>
            <person name="Nejsum P."/>
            <person name="Schwarz E.M."/>
            <person name="Hu L."/>
            <person name="Young N.D."/>
            <person name="Hall R.S."/>
            <person name="Korhonen P.K."/>
            <person name="Liao S."/>
            <person name="Thamsborg S."/>
            <person name="Xia J."/>
            <person name="Xu P."/>
            <person name="Wang S."/>
            <person name="Scheerlinck J.P."/>
            <person name="Hofmann A."/>
            <person name="Sternberg P.W."/>
            <person name="Wang J."/>
            <person name="Gasser R.B."/>
        </authorList>
    </citation>
    <scope>NUCLEOTIDE SEQUENCE [LARGE SCALE GENOMIC DNA]</scope>
    <source>
        <strain evidence="10">DCEP-RM93F</strain>
    </source>
</reference>
<dbReference type="SUPFAM" id="SSF56672">
    <property type="entry name" value="DNA/RNA polymerases"/>
    <property type="match status" value="2"/>
</dbReference>
<keyword evidence="3" id="KW-0548">Nucleotidyltransferase</keyword>
<feature type="domain" description="Integrase catalytic" evidence="9">
    <location>
        <begin position="1651"/>
        <end position="1803"/>
    </location>
</feature>
<dbReference type="Gene3D" id="3.10.20.370">
    <property type="match status" value="1"/>
</dbReference>
<dbReference type="EMBL" id="KL367651">
    <property type="protein sequence ID" value="KFD60735.1"/>
    <property type="molecule type" value="Genomic_DNA"/>
</dbReference>
<name>A0A085MU39_9BILA</name>
<evidence type="ECO:0000256" key="7">
    <source>
        <dbReference type="ARBA" id="ARBA00023268"/>
    </source>
</evidence>
<dbReference type="Gene3D" id="3.30.420.10">
    <property type="entry name" value="Ribonuclease H-like superfamily/Ribonuclease H"/>
    <property type="match status" value="2"/>
</dbReference>
<dbReference type="InterPro" id="IPR000477">
    <property type="entry name" value="RT_dom"/>
</dbReference>
<dbReference type="Pfam" id="PF00665">
    <property type="entry name" value="rve"/>
    <property type="match status" value="2"/>
</dbReference>
<dbReference type="InterPro" id="IPR012337">
    <property type="entry name" value="RNaseH-like_sf"/>
</dbReference>
<dbReference type="InterPro" id="IPR041577">
    <property type="entry name" value="RT_RNaseH_2"/>
</dbReference>
<evidence type="ECO:0000256" key="2">
    <source>
        <dbReference type="ARBA" id="ARBA00022679"/>
    </source>
</evidence>
<organism evidence="10">
    <name type="scientific">Trichuris suis</name>
    <name type="common">pig whipworm</name>
    <dbReference type="NCBI Taxonomy" id="68888"/>
    <lineage>
        <taxon>Eukaryota</taxon>
        <taxon>Metazoa</taxon>
        <taxon>Ecdysozoa</taxon>
        <taxon>Nematoda</taxon>
        <taxon>Enoplea</taxon>
        <taxon>Dorylaimia</taxon>
        <taxon>Trichinellida</taxon>
        <taxon>Trichuridae</taxon>
        <taxon>Trichuris</taxon>
    </lineage>
</organism>
<dbReference type="Pfam" id="PF17921">
    <property type="entry name" value="Integrase_H2C2"/>
    <property type="match status" value="2"/>
</dbReference>
<keyword evidence="4" id="KW-0540">Nuclease</keyword>
<keyword evidence="7" id="KW-0511">Multifunctional enzyme</keyword>
<dbReference type="Gene3D" id="1.10.340.70">
    <property type="match status" value="2"/>
</dbReference>
<evidence type="ECO:0000259" key="9">
    <source>
        <dbReference type="PROSITE" id="PS50994"/>
    </source>
</evidence>
<dbReference type="SUPFAM" id="SSF50630">
    <property type="entry name" value="Acid proteases"/>
    <property type="match status" value="1"/>
</dbReference>
<evidence type="ECO:0000256" key="5">
    <source>
        <dbReference type="ARBA" id="ARBA00022759"/>
    </source>
</evidence>
<dbReference type="InterPro" id="IPR036397">
    <property type="entry name" value="RNaseH_sf"/>
</dbReference>
<gene>
    <name evidence="10" type="ORF">M514_27091</name>
</gene>
<dbReference type="Proteomes" id="UP000030758">
    <property type="component" value="Unassembled WGS sequence"/>
</dbReference>
<dbReference type="Pfam" id="PF17919">
    <property type="entry name" value="RT_RNaseH_2"/>
    <property type="match status" value="2"/>
</dbReference>
<evidence type="ECO:0000256" key="1">
    <source>
        <dbReference type="ARBA" id="ARBA00012493"/>
    </source>
</evidence>
<evidence type="ECO:0000313" key="10">
    <source>
        <dbReference type="EMBL" id="KFD60735.1"/>
    </source>
</evidence>
<dbReference type="GO" id="GO:0003964">
    <property type="term" value="F:RNA-directed DNA polymerase activity"/>
    <property type="evidence" value="ECO:0007669"/>
    <property type="project" value="UniProtKB-KW"/>
</dbReference>
<dbReference type="InterPro" id="IPR050951">
    <property type="entry name" value="Retrovirus_Pol_polyprotein"/>
</dbReference>
<evidence type="ECO:0000256" key="4">
    <source>
        <dbReference type="ARBA" id="ARBA00022722"/>
    </source>
</evidence>
<dbReference type="SUPFAM" id="SSF53098">
    <property type="entry name" value="Ribonuclease H-like"/>
    <property type="match status" value="2"/>
</dbReference>
<dbReference type="Gene3D" id="3.10.10.10">
    <property type="entry name" value="HIV Type 1 Reverse Transcriptase, subunit A, domain 1"/>
    <property type="match status" value="1"/>
</dbReference>
<dbReference type="InterPro" id="IPR043128">
    <property type="entry name" value="Rev_trsase/Diguanyl_cyclase"/>
</dbReference>
<keyword evidence="2" id="KW-0808">Transferase</keyword>
<dbReference type="FunFam" id="3.30.70.270:FF:000063">
    <property type="entry name" value="Zinc knuckle domaincontaining protein"/>
    <property type="match status" value="1"/>
</dbReference>
<dbReference type="InterPro" id="IPR021109">
    <property type="entry name" value="Peptidase_aspartic_dom_sf"/>
</dbReference>
<evidence type="ECO:0000256" key="6">
    <source>
        <dbReference type="ARBA" id="ARBA00022918"/>
    </source>
</evidence>
<dbReference type="GO" id="GO:0003676">
    <property type="term" value="F:nucleic acid binding"/>
    <property type="evidence" value="ECO:0007669"/>
    <property type="project" value="InterPro"/>
</dbReference>
<keyword evidence="6" id="KW-0695">RNA-directed DNA polymerase</keyword>
<dbReference type="PANTHER" id="PTHR37984">
    <property type="entry name" value="PROTEIN CBG26694"/>
    <property type="match status" value="1"/>
</dbReference>
<sequence length="1895" mass="212797">MSDSSQMAELLAALSEQQRTMAALITSLSQNSLREAPTAKASVPSFPPFDRTKETWDVYFARLGQHFEAHRVVSDNRKRAFLLSWVGSDTFELLQKLFAGEEIANVPYDSLVAKLSEYWKTSVHVMAARCLFYRQCLQPGQTYAEWVANLRGIGKDCQFLCPDEKCGKSYLDCLIRDVIVTNTPDEQVRLAALQRPNPSLAQVIEIAEAHEIATKAMATIKQRPPEVMADVQQVRMTARTAKRPSKDSGLPSCPQCFCGHNRRDCRFRLAVCHRCKRKGHIAAVCRTTSDAASRPVRSTERLKKKAPRGNLRAKINEAARLVSLTPTNSEAHRSESSVHSCFSLSDSEMANFPSESSLTKSRRPYWRENRKIWASLKVNGSQLIFQVDTGATSSMVGLRGWRQLGSPPCSPTNQKLRAYGGITVPLRGQVNVRVILGEQARQLTLLVTDLEQGSNLMGLDWLDAFGLRLSPYDSTCLVEEEQVGAAIKDIALKHEAVFQPGMGACTLFKAHLVLKPGAQPKMFKPRPLPFALMDAVKAEIQRFSDQGIWKPVPTSQWAAPIVVVKKASGGIRICGDFKVTVNPQLEVNQFPIPRLEELLVKLQHGRHFSKIDLADAYLQIELDEESKKLMVVNTPFGLFQYQRLPFGVASAPAIFQQLMAQLTSDVPGCAAYLDDIIVTGKDVAEHVQNLETLFARLKAAGLRCKLEKCSFFSPSVEYVGHIISAGGIRPSEKGVQAIKQLPRPRNVHELRVFLGKVNYYAKFLKNFADDCALLNALRKKNASFIWTDEHQLAFERLKGKIAQATMLAHFREDLPLVLATDASQYGIGAALLHRYADGTEKPIAHASKTLTVQQKGYSQVQKEGLAIVFGVKKFHQYLYGRRFELLTDHKPLVSSFSPSKALPVMTAQRLQRWAITLMAYSFDIKYKRGTHHNNADALSRLPMGPDPEFDKEEAHWTELTDADLDSDLFPVDRSQVAEATARDPVLKQVLRFVTSAWPLSAKGLAEEIRPYWNKRNAIGCRKGVLLYKTEFNRVIVPLELQEKVVALLHQGHWGIARMKQIARRYCWWPTLDAETGKVGSRCSSCTAVAADPLREYQPWPIPKDPWERVHIDYAGPFWGQMWLVCIDPLSKFPYVSPMSKTTTRATVLALQTIFAIEGLPRTIVSDNAPQLVASSFQDFCKMNGIEHITTAPFHPASNGVAERFVRTFKDAMKKEAKTGTCKTEALKRFLVTYRTTPDLSTGMSPAEVLHGRQPRTLLALMLPSDLPKADPRSRRTLSGGKGREFVEGQIVMAKNFAAGDRWLRGTVNYYAKFLKNFADDCALLNALRKKNASFIWMDEHQLAFERLKGKIAQATVLAHFREDLPLVLATDASQYGIGAVLLHRYADGTEKPIAHASKTLTVQQKGYSQVQKEGLAIVFGVKKFHQYLYGRRFELLTDHKPLVSSFSPSKALPVMTAQRLQRWAITLMAYSFDIKYKRGTHHNNADALSRLPMGPDPEFDKEEAHWTELTDADLDSDLFPVDRSQVAEATARDPVLKQVLRFVTSAWPLSAKGLAEEIRPYWNKRNAIGFRKGVLLYKTEFNRVIVPLELQEKVVALLHQGHWGIARMKQIARRYCWWPTLDAETGKVGSRCSSCTAVAADPLREYQPWPIPKDPWERVHIDYAGPFWGQMWLVCIDPLSKFPYVSPMSKTTTRATVLALQTIFAIEGLPRTIVSDNAPQLVASSFQDFCKMNGIEHITTAPFHPASNGVAERFVRTFKDAMKKEAKTGTCKTEALKRFLVTYRTTPDLSTGMSPAEVLHGRQPRTLLALMLPSDLPKADPRSRRTLSGGKGREFVEGQIVMAKWRNAGDRWLRGTVVKRLGSMLYQVTTAKGLLRRHQNQLRHIAPNLGREEMK</sequence>
<evidence type="ECO:0000256" key="3">
    <source>
        <dbReference type="ARBA" id="ARBA00022695"/>
    </source>
</evidence>
<dbReference type="InterPro" id="IPR001584">
    <property type="entry name" value="Integrase_cat-core"/>
</dbReference>
<keyword evidence="5" id="KW-0378">Hydrolase</keyword>
<dbReference type="CDD" id="cd01647">
    <property type="entry name" value="RT_LTR"/>
    <property type="match status" value="1"/>
</dbReference>
<accession>A0A085MU39</accession>
<dbReference type="GO" id="GO:0015074">
    <property type="term" value="P:DNA integration"/>
    <property type="evidence" value="ECO:0007669"/>
    <property type="project" value="InterPro"/>
</dbReference>
<dbReference type="Gene3D" id="3.30.70.270">
    <property type="match status" value="3"/>
</dbReference>
<dbReference type="PANTHER" id="PTHR37984:SF5">
    <property type="entry name" value="PROTEIN NYNRIN-LIKE"/>
    <property type="match status" value="1"/>
</dbReference>
<feature type="domain" description="Integrase catalytic" evidence="9">
    <location>
        <begin position="1101"/>
        <end position="1253"/>
    </location>
</feature>
<dbReference type="InterPro" id="IPR043502">
    <property type="entry name" value="DNA/RNA_pol_sf"/>
</dbReference>
<dbReference type="FunFam" id="3.30.420.10:FF:000131">
    <property type="entry name" value="Protein CBG26278"/>
    <property type="match status" value="2"/>
</dbReference>
<dbReference type="PROSITE" id="PS50994">
    <property type="entry name" value="INTEGRASE"/>
    <property type="match status" value="2"/>
</dbReference>
<dbReference type="CDD" id="cd09274">
    <property type="entry name" value="RNase_HI_RT_Ty3"/>
    <property type="match status" value="2"/>
</dbReference>
<dbReference type="PROSITE" id="PS50878">
    <property type="entry name" value="RT_POL"/>
    <property type="match status" value="1"/>
</dbReference>
<dbReference type="InterPro" id="IPR041588">
    <property type="entry name" value="Integrase_H2C2"/>
</dbReference>
<dbReference type="Pfam" id="PF13975">
    <property type="entry name" value="gag-asp_proteas"/>
    <property type="match status" value="1"/>
</dbReference>